<comment type="caution">
    <text evidence="3">The sequence shown here is derived from an EMBL/GenBank/DDBJ whole genome shotgun (WGS) entry which is preliminary data.</text>
</comment>
<keyword evidence="1" id="KW-0677">Repeat</keyword>
<dbReference type="Proteomes" id="UP000811246">
    <property type="component" value="Chromosome 13"/>
</dbReference>
<sequence>MILSLQHYLPQLSRLLVRHVLSQHQNLSAKLVLYHDPSAQLSYMELSQKFYEAMKACTYLKSTPIAQKLHAQLIYTSLDSSIFLQNHLLHLYSNCNLINDACWIFNSIENHNSGRMSEAEKLFREMPERDSVSWTAMMLGYFHNKQAENTVNMFSLMVRNGNYADDPFSSTCAMKACSNLGYTKLALQLHGLSGKVNYAERVFLRIPNPSLFCWNRMIYGYSKLYGMPERDCVSWNIMISIFSQHGSGVQSLNMFVEMWNQGIKSNSMTYATILAISSQVIRMELTLDAFIGSGLVDMYAKCGCLEFAKWVFDGLKEQNAVSWTSLISGFAQFWLEEEGLLLFNQMREASVALDEFTFTTIPGVCSAQKDASIGEQLHGSTIKSGVDSRECCCYNMGNIEKAWNYFDKMPERNIIAWNTRLGTYTQHGFREEGLKLYTVMRRQGVKPDWIIFATSISAFANSVVTMYSRCGRIEEAHKIFDFIHGKDLISWNAIMAGYAQMSNGQGRKVIEIFENMLKTKCLPDHISYVSVLSGCSHSGLVIEGKHYFYSMTEDFGISPTSEHFACMVDLLGRAGPLEEAKNLIDGMPFKPNVAIKGLCSNLLDLNEDDSGNCGKLDGLADVRKLMKEKGIRKNLGSSWIEVENRVHVFTVDDTIHPQIKDIYRMLEVIIKKIEDIGSYTNAITSLHSRLSRNKLIVSVEHLI</sequence>
<evidence type="ECO:0000256" key="2">
    <source>
        <dbReference type="PROSITE-ProRule" id="PRU00708"/>
    </source>
</evidence>
<dbReference type="PANTHER" id="PTHR47926">
    <property type="entry name" value="PENTATRICOPEPTIDE REPEAT-CONTAINING PROTEIN"/>
    <property type="match status" value="1"/>
</dbReference>
<feature type="repeat" description="PPR" evidence="2">
    <location>
        <begin position="487"/>
        <end position="523"/>
    </location>
</feature>
<evidence type="ECO:0008006" key="5">
    <source>
        <dbReference type="Google" id="ProtNLM"/>
    </source>
</evidence>
<evidence type="ECO:0000313" key="4">
    <source>
        <dbReference type="Proteomes" id="UP000811246"/>
    </source>
</evidence>
<feature type="repeat" description="PPR" evidence="2">
    <location>
        <begin position="413"/>
        <end position="447"/>
    </location>
</feature>
<reference evidence="3" key="1">
    <citation type="submission" date="2021-01" db="EMBL/GenBank/DDBJ databases">
        <authorList>
            <person name="Lovell J.T."/>
            <person name="Bentley N."/>
            <person name="Bhattarai G."/>
            <person name="Jenkins J.W."/>
            <person name="Sreedasyam A."/>
            <person name="Alarcon Y."/>
            <person name="Bock C."/>
            <person name="Boston L."/>
            <person name="Carlson J."/>
            <person name="Cervantes K."/>
            <person name="Clermont K."/>
            <person name="Krom N."/>
            <person name="Kubenka K."/>
            <person name="Mamidi S."/>
            <person name="Mattison C."/>
            <person name="Monteros M."/>
            <person name="Pisani C."/>
            <person name="Plott C."/>
            <person name="Rajasekar S."/>
            <person name="Rhein H.S."/>
            <person name="Rohla C."/>
            <person name="Song M."/>
            <person name="Hilaire R.S."/>
            <person name="Shu S."/>
            <person name="Wells L."/>
            <person name="Wang X."/>
            <person name="Webber J."/>
            <person name="Heerema R.J."/>
            <person name="Klein P."/>
            <person name="Conner P."/>
            <person name="Grauke L."/>
            <person name="Grimwood J."/>
            <person name="Schmutz J."/>
            <person name="Randall J.J."/>
        </authorList>
    </citation>
    <scope>NUCLEOTIDE SEQUENCE</scope>
    <source>
        <tissue evidence="3">Leaf</tissue>
    </source>
</reference>
<dbReference type="InterPro" id="IPR046960">
    <property type="entry name" value="PPR_At4g14850-like_plant"/>
</dbReference>
<dbReference type="FunFam" id="1.25.40.10:FF:000158">
    <property type="entry name" value="pentatricopeptide repeat-containing protein At2g33680"/>
    <property type="match status" value="1"/>
</dbReference>
<evidence type="ECO:0000313" key="3">
    <source>
        <dbReference type="EMBL" id="KAG6682262.1"/>
    </source>
</evidence>
<name>A0A922AP04_CARIL</name>
<evidence type="ECO:0000256" key="1">
    <source>
        <dbReference type="ARBA" id="ARBA00022737"/>
    </source>
</evidence>
<dbReference type="Pfam" id="PF01535">
    <property type="entry name" value="PPR"/>
    <property type="match status" value="8"/>
</dbReference>
<dbReference type="Pfam" id="PF13041">
    <property type="entry name" value="PPR_2"/>
    <property type="match status" value="1"/>
</dbReference>
<feature type="repeat" description="PPR" evidence="2">
    <location>
        <begin position="231"/>
        <end position="265"/>
    </location>
</feature>
<dbReference type="AlphaFoldDB" id="A0A922AP04"/>
<feature type="repeat" description="PPR" evidence="2">
    <location>
        <begin position="319"/>
        <end position="353"/>
    </location>
</feature>
<dbReference type="GO" id="GO:0099402">
    <property type="term" value="P:plant organ development"/>
    <property type="evidence" value="ECO:0007669"/>
    <property type="project" value="UniProtKB-ARBA"/>
</dbReference>
<dbReference type="NCBIfam" id="TIGR00756">
    <property type="entry name" value="PPR"/>
    <property type="match status" value="2"/>
</dbReference>
<dbReference type="EMBL" id="CM031837">
    <property type="protein sequence ID" value="KAG6682262.1"/>
    <property type="molecule type" value="Genomic_DNA"/>
</dbReference>
<dbReference type="PROSITE" id="PS51375">
    <property type="entry name" value="PPR"/>
    <property type="match status" value="5"/>
</dbReference>
<dbReference type="PANTHER" id="PTHR47926:SF370">
    <property type="entry name" value="DYW DOMAIN-CONTAINING PROTEIN"/>
    <property type="match status" value="1"/>
</dbReference>
<dbReference type="GO" id="GO:0003723">
    <property type="term" value="F:RNA binding"/>
    <property type="evidence" value="ECO:0007669"/>
    <property type="project" value="InterPro"/>
</dbReference>
<proteinExistence type="predicted"/>
<dbReference type="GO" id="GO:0009451">
    <property type="term" value="P:RNA modification"/>
    <property type="evidence" value="ECO:0007669"/>
    <property type="project" value="InterPro"/>
</dbReference>
<accession>A0A922AP04</accession>
<protein>
    <recommendedName>
        <fullName evidence="5">Pentatricopeptide repeat-containing protein</fullName>
    </recommendedName>
</protein>
<dbReference type="InterPro" id="IPR002885">
    <property type="entry name" value="PPR_rpt"/>
</dbReference>
<gene>
    <name evidence="3" type="ORF">I3842_13G130100</name>
</gene>
<feature type="repeat" description="PPR" evidence="2">
    <location>
        <begin position="130"/>
        <end position="164"/>
    </location>
</feature>
<organism evidence="3 4">
    <name type="scientific">Carya illinoinensis</name>
    <name type="common">Pecan</name>
    <dbReference type="NCBI Taxonomy" id="32201"/>
    <lineage>
        <taxon>Eukaryota</taxon>
        <taxon>Viridiplantae</taxon>
        <taxon>Streptophyta</taxon>
        <taxon>Embryophyta</taxon>
        <taxon>Tracheophyta</taxon>
        <taxon>Spermatophyta</taxon>
        <taxon>Magnoliopsida</taxon>
        <taxon>eudicotyledons</taxon>
        <taxon>Gunneridae</taxon>
        <taxon>Pentapetalae</taxon>
        <taxon>rosids</taxon>
        <taxon>fabids</taxon>
        <taxon>Fagales</taxon>
        <taxon>Juglandaceae</taxon>
        <taxon>Carya</taxon>
    </lineage>
</organism>